<dbReference type="EMBL" id="JANAKD010000150">
    <property type="protein sequence ID" value="KAJ3496933.1"/>
    <property type="molecule type" value="Genomic_DNA"/>
</dbReference>
<proteinExistence type="predicted"/>
<organism evidence="1 2">
    <name type="scientific">Lecanicillium saksenae</name>
    <dbReference type="NCBI Taxonomy" id="468837"/>
    <lineage>
        <taxon>Eukaryota</taxon>
        <taxon>Fungi</taxon>
        <taxon>Dikarya</taxon>
        <taxon>Ascomycota</taxon>
        <taxon>Pezizomycotina</taxon>
        <taxon>Sordariomycetes</taxon>
        <taxon>Hypocreomycetidae</taxon>
        <taxon>Hypocreales</taxon>
        <taxon>Cordycipitaceae</taxon>
        <taxon>Lecanicillium</taxon>
    </lineage>
</organism>
<keyword evidence="2" id="KW-1185">Reference proteome</keyword>
<name>A0ACC1R336_9HYPO</name>
<reference evidence="1" key="1">
    <citation type="submission" date="2022-07" db="EMBL/GenBank/DDBJ databases">
        <title>Genome Sequence of Lecanicillium saksenae.</title>
        <authorList>
            <person name="Buettner E."/>
        </authorList>
    </citation>
    <scope>NUCLEOTIDE SEQUENCE</scope>
    <source>
        <strain evidence="1">VT-O1</strain>
    </source>
</reference>
<accession>A0ACC1R336</accession>
<gene>
    <name evidence="1" type="ORF">NLG97_g2279</name>
</gene>
<comment type="caution">
    <text evidence="1">The sequence shown here is derived from an EMBL/GenBank/DDBJ whole genome shotgun (WGS) entry which is preliminary data.</text>
</comment>
<evidence type="ECO:0000313" key="2">
    <source>
        <dbReference type="Proteomes" id="UP001148737"/>
    </source>
</evidence>
<evidence type="ECO:0000313" key="1">
    <source>
        <dbReference type="EMBL" id="KAJ3496933.1"/>
    </source>
</evidence>
<sequence length="266" mass="28341">MGLFGSSKAESDKASEASLPADSPLLQPAFTPGRYGFFPVGFGIYLVGPGADSKTMQWLIAVEEQGALRPTYAVTTHKSVKLQISLHSGPEHTSPLLARGGLRRAMQSTFLIALPCYVAGPNGPVNKIEKMVHGKEIRTSTATFQVPVYNQGVESIEGFEWRSSTLQFAAGQQQMEYKLTRTNGGETVATYHEDPAAITTGRFGTFQFAGSGATGQLGPYWTLMTVMTLIRLVQAKTEAEAAVDQMLKAGGKLAKAGFSMGIGAAV</sequence>
<dbReference type="Proteomes" id="UP001148737">
    <property type="component" value="Unassembled WGS sequence"/>
</dbReference>
<protein>
    <submittedName>
        <fullName evidence="1">Uncharacterized protein</fullName>
    </submittedName>
</protein>